<protein>
    <recommendedName>
        <fullName evidence="1">Spen paralogue and orthologue SPOC C-terminal domain-containing protein</fullName>
    </recommendedName>
</protein>
<dbReference type="HOGENOM" id="CLU_1491003_0_0_1"/>
<keyword evidence="4" id="KW-1185">Reference proteome</keyword>
<name>A8MS19_ARATH</name>
<dbReference type="Proteomes" id="UP000006548">
    <property type="component" value="Chromosome 3"/>
</dbReference>
<dbReference type="eggNOG" id="KOG1634">
    <property type="taxonomic scope" value="Eukaryota"/>
</dbReference>
<dbReference type="RefSeq" id="NP_001078223.1">
    <property type="nucleotide sequence ID" value="NM_001084754.2"/>
</dbReference>
<evidence type="ECO:0000259" key="1">
    <source>
        <dbReference type="Pfam" id="PF07744"/>
    </source>
</evidence>
<gene>
    <name evidence="2 3" type="ordered locus">At3g29639</name>
</gene>
<reference evidence="4" key="2">
    <citation type="journal article" date="2017" name="Plant J.">
        <title>Araport11: a complete reannotation of the Arabidopsis thaliana reference genome.</title>
        <authorList>
            <person name="Cheng C.Y."/>
            <person name="Krishnakumar V."/>
            <person name="Chan A.P."/>
            <person name="Thibaud-Nissen F."/>
            <person name="Schobel S."/>
            <person name="Town C.D."/>
        </authorList>
    </citation>
    <scope>GENOME REANNOTATION</scope>
    <source>
        <strain evidence="4">cv. Columbia</strain>
    </source>
</reference>
<dbReference type="Pfam" id="PF07744">
    <property type="entry name" value="SPOC"/>
    <property type="match status" value="1"/>
</dbReference>
<dbReference type="KEGG" id="ath:AT3G29639"/>
<organism evidence="3 4">
    <name type="scientific">Arabidopsis thaliana</name>
    <name type="common">Mouse-ear cress</name>
    <dbReference type="NCBI Taxonomy" id="3702"/>
    <lineage>
        <taxon>Eukaryota</taxon>
        <taxon>Viridiplantae</taxon>
        <taxon>Streptophyta</taxon>
        <taxon>Embryophyta</taxon>
        <taxon>Tracheophyta</taxon>
        <taxon>Spermatophyta</taxon>
        <taxon>Magnoliopsida</taxon>
        <taxon>eudicotyledons</taxon>
        <taxon>Gunneridae</taxon>
        <taxon>Pentapetalae</taxon>
        <taxon>rosids</taxon>
        <taxon>malvids</taxon>
        <taxon>Brassicales</taxon>
        <taxon>Brassicaceae</taxon>
        <taxon>Camelineae</taxon>
        <taxon>Arabidopsis</taxon>
    </lineage>
</organism>
<dbReference type="EMBL" id="CP002686">
    <property type="protein sequence ID" value="AEE77598.1"/>
    <property type="molecule type" value="Genomic_DNA"/>
</dbReference>
<sequence>MGWLLQLSMSSVVPVAGIFKSGEKAETSEWPAMVEVKRRVRLSGFGKFIQELPKSRTRALMVYKAFFCYHCTSITLNNLLLHTTLEVTLLLLLYIIFNHLTLSHLKTLLSSLHGNQKAKRLQLNTSHVCVTGMGTRFMYAEHQLYRFGSNFVLNPSKEKGCQFSFIMSLYMSFCVCGGHIE</sequence>
<dbReference type="InterPro" id="IPR012921">
    <property type="entry name" value="SPOC_C"/>
</dbReference>
<proteinExistence type="predicted"/>
<dbReference type="AlphaFoldDB" id="A8MS19"/>
<dbReference type="ExpressionAtlas" id="A8MS19">
    <property type="expression patterns" value="baseline and differential"/>
</dbReference>
<dbReference type="GeneID" id="5008042"/>
<evidence type="ECO:0000313" key="2">
    <source>
        <dbReference type="Araport" id="AT3G29639"/>
    </source>
</evidence>
<feature type="domain" description="Spen paralogue and orthologue SPOC C-terminal" evidence="1">
    <location>
        <begin position="5"/>
        <end position="64"/>
    </location>
</feature>
<dbReference type="PaxDb" id="3702-AT3G29639.1"/>
<dbReference type="STRING" id="3702.A8MS19"/>
<dbReference type="TAIR" id="AT3G29639"/>
<dbReference type="Araport" id="AT3G29639"/>
<reference evidence="3 4" key="1">
    <citation type="journal article" date="2000" name="Nature">
        <title>Sequence and analysis of chromosome 3 of the plant Arabidopsis thaliana.</title>
        <authorList>
            <consortium name="European Union Chromosome 3 Arabidopsis Sequencing Consortium"/>
            <consortium name="Institute for Genomic Research"/>
            <consortium name="Kazusa DNA Research Institute"/>
            <person name="Salanoubat M."/>
            <person name="Lemcke K."/>
            <person name="Rieger M."/>
            <person name="Ansorge W."/>
            <person name="Unseld M."/>
            <person name="Fartmann B."/>
            <person name="Valle G."/>
            <person name="Blocker H."/>
            <person name="Perez-Alonso M."/>
            <person name="Obermaier B."/>
            <person name="Delseny M."/>
            <person name="Boutry M."/>
            <person name="Grivell L.A."/>
            <person name="Mache R."/>
            <person name="Puigdomenech P."/>
            <person name="De Simone V."/>
            <person name="Choisne N."/>
            <person name="Artiguenave F."/>
            <person name="Robert C."/>
            <person name="Brottier P."/>
            <person name="Wincker P."/>
            <person name="Cattolico L."/>
            <person name="Weissenbach J."/>
            <person name="Saurin W."/>
            <person name="Quetier F."/>
            <person name="Schafer M."/>
            <person name="Muller-Auer S."/>
            <person name="Gabel C."/>
            <person name="Fuchs M."/>
            <person name="Benes V."/>
            <person name="Wurmbach E."/>
            <person name="Drzonek H."/>
            <person name="Erfle H."/>
            <person name="Jordan N."/>
            <person name="Bangert S."/>
            <person name="Wiedelmann R."/>
            <person name="Kranz H."/>
            <person name="Voss H."/>
            <person name="Holland R."/>
            <person name="Brandt P."/>
            <person name="Nyakatura G."/>
            <person name="Vezzi A."/>
            <person name="D'Angelo M."/>
            <person name="Pallavicini A."/>
            <person name="Toppo S."/>
            <person name="Simionati B."/>
            <person name="Conrad A."/>
            <person name="Hornischer K."/>
            <person name="Kauer G."/>
            <person name="Lohnert T.H."/>
            <person name="Nordsiek G."/>
            <person name="Reichelt J."/>
            <person name="Scharfe M."/>
            <person name="Schon O."/>
            <person name="Bargues M."/>
            <person name="Terol J."/>
            <person name="Climent J."/>
            <person name="Navarro P."/>
            <person name="Collado C."/>
            <person name="Perez-Perez A."/>
            <person name="Ottenwalder B."/>
            <person name="Duchemin D."/>
            <person name="Cooke R."/>
            <person name="Laudie M."/>
            <person name="Berger-Llauro C."/>
            <person name="Purnelle B."/>
            <person name="Masuy D."/>
            <person name="de Haan M."/>
            <person name="Maarse A.C."/>
            <person name="Alcaraz J.P."/>
            <person name="Cottet A."/>
            <person name="Casacuberta E."/>
            <person name="Monfort A."/>
            <person name="Argiriou A."/>
            <person name="flores M."/>
            <person name="Liguori R."/>
            <person name="Vitale D."/>
            <person name="Mannhaupt G."/>
            <person name="Haase D."/>
            <person name="Schoof H."/>
            <person name="Rudd S."/>
            <person name="Zaccaria P."/>
            <person name="Mewes H.W."/>
            <person name="Mayer K.F."/>
            <person name="Kaul S."/>
            <person name="Town C.D."/>
            <person name="Koo H.L."/>
            <person name="Tallon L.J."/>
            <person name="Jenkins J."/>
            <person name="Rooney T."/>
            <person name="Rizzo M."/>
            <person name="Walts A."/>
            <person name="Utterback T."/>
            <person name="Fujii C.Y."/>
            <person name="Shea T.P."/>
            <person name="Creasy T.H."/>
            <person name="Haas B."/>
            <person name="Maiti R."/>
            <person name="Wu D."/>
            <person name="Peterson J."/>
            <person name="Van Aken S."/>
            <person name="Pai G."/>
            <person name="Militscher J."/>
            <person name="Sellers P."/>
            <person name="Gill J.E."/>
            <person name="Feldblyum T.V."/>
            <person name="Preuss D."/>
            <person name="Lin X."/>
            <person name="Nierman W.C."/>
            <person name="Salzberg S.L."/>
            <person name="White O."/>
            <person name="Venter J.C."/>
            <person name="Fraser C.M."/>
            <person name="Kaneko T."/>
            <person name="Nakamura Y."/>
            <person name="Sato S."/>
            <person name="Kato T."/>
            <person name="Asamizu E."/>
            <person name="Sasamoto S."/>
            <person name="Kimura T."/>
            <person name="Idesawa K."/>
            <person name="Kawashima K."/>
            <person name="Kishida Y."/>
            <person name="Kiyokawa C."/>
            <person name="Kohara M."/>
            <person name="Matsumoto M."/>
            <person name="Matsuno A."/>
            <person name="Muraki A."/>
            <person name="Nakayama S."/>
            <person name="Nakazaki N."/>
            <person name="Shinpo S."/>
            <person name="Takeuchi C."/>
            <person name="Wada T."/>
            <person name="Watanabe A."/>
            <person name="Yamada M."/>
            <person name="Yasuda M."/>
            <person name="Tabata S."/>
        </authorList>
    </citation>
    <scope>NUCLEOTIDE SEQUENCE [LARGE SCALE GENOMIC DNA]</scope>
    <source>
        <strain evidence="4">cv. Columbia</strain>
    </source>
</reference>
<evidence type="ECO:0000313" key="4">
    <source>
        <dbReference type="Proteomes" id="UP000006548"/>
    </source>
</evidence>
<dbReference type="InParanoid" id="A8MS19"/>
<accession>A8MS19</accession>
<evidence type="ECO:0000313" key="3">
    <source>
        <dbReference type="EMBL" id="AEE77598.1"/>
    </source>
</evidence>